<feature type="domain" description="Glyoxalase/fosfomycin resistance/dioxygenase" evidence="1">
    <location>
        <begin position="17"/>
        <end position="89"/>
    </location>
</feature>
<organism evidence="2 3">
    <name type="scientific">Paraburkholderia piptadeniae</name>
    <dbReference type="NCBI Taxonomy" id="1701573"/>
    <lineage>
        <taxon>Bacteria</taxon>
        <taxon>Pseudomonadati</taxon>
        <taxon>Pseudomonadota</taxon>
        <taxon>Betaproteobacteria</taxon>
        <taxon>Burkholderiales</taxon>
        <taxon>Burkholderiaceae</taxon>
        <taxon>Paraburkholderia</taxon>
    </lineage>
</organism>
<evidence type="ECO:0000259" key="1">
    <source>
        <dbReference type="Pfam" id="PF00903"/>
    </source>
</evidence>
<dbReference type="EMBL" id="CYGY02000011">
    <property type="protein sequence ID" value="SIT36938.1"/>
    <property type="molecule type" value="Genomic_DNA"/>
</dbReference>
<dbReference type="Proteomes" id="UP000195569">
    <property type="component" value="Unassembled WGS sequence"/>
</dbReference>
<reference evidence="2" key="1">
    <citation type="submission" date="2016-12" db="EMBL/GenBank/DDBJ databases">
        <authorList>
            <person name="Moulin L."/>
        </authorList>
    </citation>
    <scope>NUCLEOTIDE SEQUENCE [LARGE SCALE GENOMIC DNA]</scope>
    <source>
        <strain evidence="2">STM 7183</strain>
    </source>
</reference>
<evidence type="ECO:0000313" key="2">
    <source>
        <dbReference type="EMBL" id="SIT36938.1"/>
    </source>
</evidence>
<dbReference type="RefSeq" id="WP_160111669.1">
    <property type="nucleotide sequence ID" value="NZ_CYGY02000011.1"/>
</dbReference>
<dbReference type="InterPro" id="IPR004360">
    <property type="entry name" value="Glyas_Fos-R_dOase_dom"/>
</dbReference>
<sequence>MTSRPEAGDGRAFRINRVDHTGITVSSLTDSLDFWVDVLGFQHLYTWDFKNNSFIENLVGVEGASLSLAMIEGYGHKIELLQYYSPANRKTVDARSCDAGLYPHCNVRG</sequence>
<comment type="caution">
    <text evidence="2">The sequence shown here is derived from an EMBL/GenBank/DDBJ whole genome shotgun (WGS) entry which is preliminary data.</text>
</comment>
<name>A0A1N7RP89_9BURK</name>
<proteinExistence type="predicted"/>
<gene>
    <name evidence="2" type="ORF">BN2476_110018</name>
</gene>
<protein>
    <recommendedName>
        <fullName evidence="1">Glyoxalase/fosfomycin resistance/dioxygenase domain-containing protein</fullName>
    </recommendedName>
</protein>
<dbReference type="InterPro" id="IPR029068">
    <property type="entry name" value="Glyas_Bleomycin-R_OHBP_Dase"/>
</dbReference>
<dbReference type="Gene3D" id="3.10.180.10">
    <property type="entry name" value="2,3-Dihydroxybiphenyl 1,2-Dioxygenase, domain 1"/>
    <property type="match status" value="1"/>
</dbReference>
<dbReference type="OrthoDB" id="2613830at2"/>
<dbReference type="SUPFAM" id="SSF54593">
    <property type="entry name" value="Glyoxalase/Bleomycin resistance protein/Dihydroxybiphenyl dioxygenase"/>
    <property type="match status" value="1"/>
</dbReference>
<keyword evidence="3" id="KW-1185">Reference proteome</keyword>
<dbReference type="Pfam" id="PF00903">
    <property type="entry name" value="Glyoxalase"/>
    <property type="match status" value="1"/>
</dbReference>
<accession>A0A1N7RP89</accession>
<dbReference type="AlphaFoldDB" id="A0A1N7RP89"/>
<evidence type="ECO:0000313" key="3">
    <source>
        <dbReference type="Proteomes" id="UP000195569"/>
    </source>
</evidence>